<dbReference type="Proteomes" id="UP001210925">
    <property type="component" value="Unassembled WGS sequence"/>
</dbReference>
<name>A0AAD5UK45_9FUNG</name>
<keyword evidence="1" id="KW-0472">Membrane</keyword>
<keyword evidence="1" id="KW-0812">Transmembrane</keyword>
<gene>
    <name evidence="3" type="ORF">HK103_003683</name>
</gene>
<dbReference type="InterPro" id="IPR056120">
    <property type="entry name" value="DUF7703"/>
</dbReference>
<keyword evidence="4" id="KW-1185">Reference proteome</keyword>
<proteinExistence type="predicted"/>
<dbReference type="PANTHER" id="PTHR37013:SF3">
    <property type="entry name" value="INTEGRAL MEMBRANE PROTEIN (AFU_ORTHOLOGUE AFUA_1G05950)"/>
    <property type="match status" value="1"/>
</dbReference>
<evidence type="ECO:0000259" key="2">
    <source>
        <dbReference type="Pfam" id="PF24802"/>
    </source>
</evidence>
<sequence length="268" mass="31414">MTKFNSGKSLYFKSMMISNIGIFLFSVGFLILFNNLLPVWYPLFILTFGWYGMVTGFSTVLYSRLFLIVSNKDVIRRCKYMIIMNVILFHFPTTVFTFGSNLKGGLWTDYYGIYEAIQITAFFIQEVILGCIYLKHITKTTNQLKRDRETKDYVIFHTVWINLFVFLLDIIMISIEYMNFYEYQITLKAFLYSLKLKLEFSVLNQLTFLFERESFQLKEDSNAVEDETTLEKEAGAFFTGFTSGFPSRFTSNSEEFTRDPLGDLDNIL</sequence>
<protein>
    <recommendedName>
        <fullName evidence="2">DUF7703 domain-containing protein</fullName>
    </recommendedName>
</protein>
<evidence type="ECO:0000256" key="1">
    <source>
        <dbReference type="SAM" id="Phobius"/>
    </source>
</evidence>
<feature type="transmembrane region" description="Helical" evidence="1">
    <location>
        <begin position="111"/>
        <end position="134"/>
    </location>
</feature>
<feature type="transmembrane region" description="Helical" evidence="1">
    <location>
        <begin position="12"/>
        <end position="33"/>
    </location>
</feature>
<evidence type="ECO:0000313" key="3">
    <source>
        <dbReference type="EMBL" id="KAJ3258395.1"/>
    </source>
</evidence>
<organism evidence="3 4">
    <name type="scientific">Boothiomyces macroporosus</name>
    <dbReference type="NCBI Taxonomy" id="261099"/>
    <lineage>
        <taxon>Eukaryota</taxon>
        <taxon>Fungi</taxon>
        <taxon>Fungi incertae sedis</taxon>
        <taxon>Chytridiomycota</taxon>
        <taxon>Chytridiomycota incertae sedis</taxon>
        <taxon>Chytridiomycetes</taxon>
        <taxon>Rhizophydiales</taxon>
        <taxon>Terramycetaceae</taxon>
        <taxon>Boothiomyces</taxon>
    </lineage>
</organism>
<dbReference type="PANTHER" id="PTHR37013">
    <property type="entry name" value="INTEGRAL MEMBRANE PROTEIN (AFU_ORTHOLOGUE AFUA_1G05950)-RELATED"/>
    <property type="match status" value="1"/>
</dbReference>
<reference evidence="3" key="1">
    <citation type="submission" date="2020-05" db="EMBL/GenBank/DDBJ databases">
        <title>Phylogenomic resolution of chytrid fungi.</title>
        <authorList>
            <person name="Stajich J.E."/>
            <person name="Amses K."/>
            <person name="Simmons R."/>
            <person name="Seto K."/>
            <person name="Myers J."/>
            <person name="Bonds A."/>
            <person name="Quandt C.A."/>
            <person name="Barry K."/>
            <person name="Liu P."/>
            <person name="Grigoriev I."/>
            <person name="Longcore J.E."/>
            <person name="James T.Y."/>
        </authorList>
    </citation>
    <scope>NUCLEOTIDE SEQUENCE</scope>
    <source>
        <strain evidence="3">PLAUS21</strain>
    </source>
</reference>
<feature type="transmembrane region" description="Helical" evidence="1">
    <location>
        <begin position="39"/>
        <end position="62"/>
    </location>
</feature>
<comment type="caution">
    <text evidence="3">The sequence shown here is derived from an EMBL/GenBank/DDBJ whole genome shotgun (WGS) entry which is preliminary data.</text>
</comment>
<feature type="transmembrane region" description="Helical" evidence="1">
    <location>
        <begin position="82"/>
        <end position="99"/>
    </location>
</feature>
<dbReference type="Pfam" id="PF24802">
    <property type="entry name" value="DUF7703"/>
    <property type="match status" value="1"/>
</dbReference>
<keyword evidence="1" id="KW-1133">Transmembrane helix</keyword>
<dbReference type="AlphaFoldDB" id="A0AAD5UK45"/>
<dbReference type="EMBL" id="JADGKB010000028">
    <property type="protein sequence ID" value="KAJ3258395.1"/>
    <property type="molecule type" value="Genomic_DNA"/>
</dbReference>
<accession>A0AAD5UK45</accession>
<evidence type="ECO:0000313" key="4">
    <source>
        <dbReference type="Proteomes" id="UP001210925"/>
    </source>
</evidence>
<feature type="transmembrane region" description="Helical" evidence="1">
    <location>
        <begin position="154"/>
        <end position="175"/>
    </location>
</feature>
<feature type="domain" description="DUF7703" evidence="2">
    <location>
        <begin position="2"/>
        <end position="207"/>
    </location>
</feature>